<sequence length="105" mass="11804">MDTEQLQVAAFEIILNSGNARAIVHESFAAMRSGDYEQAAEKLSLANDELLLAHRAQTKLLQEYANGTEIKIEIIMVHAQDHLMTSMTLREVALEMLELYKKVEG</sequence>
<keyword evidence="6" id="KW-0460">Magnesium</keyword>
<dbReference type="PROSITE" id="PS51095">
    <property type="entry name" value="PTS_EIIA_TYPE_3"/>
    <property type="match status" value="1"/>
</dbReference>
<evidence type="ECO:0000256" key="3">
    <source>
        <dbReference type="ARBA" id="ARBA00022679"/>
    </source>
</evidence>
<reference evidence="10" key="1">
    <citation type="submission" date="2016-12" db="EMBL/GenBank/DDBJ databases">
        <authorList>
            <person name="Gulvik C.A."/>
        </authorList>
    </citation>
    <scope>NUCLEOTIDE SEQUENCE [LARGE SCALE GENOMIC DNA]</scope>
    <source>
        <strain evidence="10">ATCC 51725</strain>
    </source>
</reference>
<evidence type="ECO:0000313" key="8">
    <source>
        <dbReference type="EMBL" id="OLF50819.1"/>
    </source>
</evidence>
<dbReference type="Proteomes" id="UP000255213">
    <property type="component" value="Unassembled WGS sequence"/>
</dbReference>
<accession>A0A1Q8EGC3</accession>
<comment type="cofactor">
    <cofactor evidence="6">
        <name>Mg(2+)</name>
        <dbReference type="ChEBI" id="CHEBI:18420"/>
    </cofactor>
    <text evidence="6">Binds 1 Mg(2+) ion per trimer.</text>
</comment>
<dbReference type="EC" id="2.7.1.-" evidence="9"/>
<keyword evidence="2" id="KW-0762">Sugar transport</keyword>
<dbReference type="Gene3D" id="1.20.58.80">
    <property type="entry name" value="Phosphotransferase system, lactose/cellobiose-type IIA subunit"/>
    <property type="match status" value="1"/>
</dbReference>
<evidence type="ECO:0000313" key="10">
    <source>
        <dbReference type="Proteomes" id="UP000186437"/>
    </source>
</evidence>
<evidence type="ECO:0000256" key="1">
    <source>
        <dbReference type="ARBA" id="ARBA00022448"/>
    </source>
</evidence>
<dbReference type="NCBIfam" id="NF007156">
    <property type="entry name" value="PRK09591.1"/>
    <property type="match status" value="1"/>
</dbReference>
<dbReference type="RefSeq" id="WP_075098252.1">
    <property type="nucleotide sequence ID" value="NZ_MSJL01000001.1"/>
</dbReference>
<evidence type="ECO:0000256" key="6">
    <source>
        <dbReference type="PIRSR" id="PIRSR000699-2"/>
    </source>
</evidence>
<dbReference type="OrthoDB" id="350602at2"/>
<evidence type="ECO:0000256" key="4">
    <source>
        <dbReference type="ARBA" id="ARBA00022683"/>
    </source>
</evidence>
<dbReference type="GO" id="GO:0046872">
    <property type="term" value="F:metal ion binding"/>
    <property type="evidence" value="ECO:0007669"/>
    <property type="project" value="UniProtKB-KW"/>
</dbReference>
<keyword evidence="3 9" id="KW-0808">Transferase</keyword>
<dbReference type="Pfam" id="PF02255">
    <property type="entry name" value="PTS_IIA"/>
    <property type="match status" value="1"/>
</dbReference>
<dbReference type="GO" id="GO:0009401">
    <property type="term" value="P:phosphoenolpyruvate-dependent sugar phosphotransferase system"/>
    <property type="evidence" value="ECO:0007669"/>
    <property type="project" value="UniProtKB-KW"/>
</dbReference>
<dbReference type="GO" id="GO:0016740">
    <property type="term" value="F:transferase activity"/>
    <property type="evidence" value="ECO:0007669"/>
    <property type="project" value="UniProtKB-KW"/>
</dbReference>
<name>A0A1Q8EGC3_STRAI</name>
<gene>
    <name evidence="8" type="primary">celC</name>
    <name evidence="9" type="synonym">celC_2</name>
    <name evidence="8" type="ORF">BU200_00325</name>
    <name evidence="9" type="ORF">NCTC12957_01519</name>
</gene>
<protein>
    <submittedName>
        <fullName evidence="8">PTS cellobiose transporter subunit IIA</fullName>
    </submittedName>
    <submittedName>
        <fullName evidence="9">PTS system cellobiose transporter subunit IIA</fullName>
        <ecNumber evidence="9">2.7.1.-</ecNumber>
    </submittedName>
</protein>
<dbReference type="CDD" id="cd00215">
    <property type="entry name" value="PTS_IIA_lac"/>
    <property type="match status" value="1"/>
</dbReference>
<evidence type="ECO:0000313" key="9">
    <source>
        <dbReference type="EMBL" id="SUN07938.1"/>
    </source>
</evidence>
<dbReference type="InterPro" id="IPR003188">
    <property type="entry name" value="PTS_IIA_lac/cel"/>
</dbReference>
<evidence type="ECO:0000256" key="2">
    <source>
        <dbReference type="ARBA" id="ARBA00022597"/>
    </source>
</evidence>
<feature type="active site" description="Tele-phosphohistidine intermediate" evidence="5">
    <location>
        <position position="78"/>
    </location>
</feature>
<dbReference type="EMBL" id="MSJL01000001">
    <property type="protein sequence ID" value="OLF50819.1"/>
    <property type="molecule type" value="Genomic_DNA"/>
</dbReference>
<dbReference type="PANTHER" id="PTHR34382:SF7">
    <property type="entry name" value="PTS SYSTEM N,N'-DIACETYLCHITOBIOSE-SPECIFIC EIIA COMPONENT"/>
    <property type="match status" value="1"/>
</dbReference>
<evidence type="ECO:0000313" key="11">
    <source>
        <dbReference type="Proteomes" id="UP000255213"/>
    </source>
</evidence>
<evidence type="ECO:0000256" key="5">
    <source>
        <dbReference type="PIRSR" id="PIRSR000699-1"/>
    </source>
</evidence>
<proteinExistence type="predicted"/>
<organism evidence="8 10">
    <name type="scientific">Streptococcus acidominimus</name>
    <dbReference type="NCBI Taxonomy" id="1326"/>
    <lineage>
        <taxon>Bacteria</taxon>
        <taxon>Bacillati</taxon>
        <taxon>Bacillota</taxon>
        <taxon>Bacilli</taxon>
        <taxon>Lactobacillales</taxon>
        <taxon>Streptococcaceae</taxon>
        <taxon>Streptococcus</taxon>
    </lineage>
</organism>
<keyword evidence="6" id="KW-0479">Metal-binding</keyword>
<keyword evidence="4" id="KW-0598">Phosphotransferase system</keyword>
<dbReference type="InterPro" id="IPR036542">
    <property type="entry name" value="PTS_IIA_lac/cel_sf"/>
</dbReference>
<keyword evidence="1" id="KW-0813">Transport</keyword>
<dbReference type="Proteomes" id="UP000186437">
    <property type="component" value="Unassembled WGS sequence"/>
</dbReference>
<evidence type="ECO:0000256" key="7">
    <source>
        <dbReference type="PROSITE-ProRule" id="PRU00418"/>
    </source>
</evidence>
<reference evidence="9 11" key="3">
    <citation type="submission" date="2018-06" db="EMBL/GenBank/DDBJ databases">
        <authorList>
            <consortium name="Pathogen Informatics"/>
            <person name="Doyle S."/>
        </authorList>
    </citation>
    <scope>NUCLEOTIDE SEQUENCE [LARGE SCALE GENOMIC DNA]</scope>
    <source>
        <strain evidence="9 11">NCTC12957</strain>
    </source>
</reference>
<reference evidence="8" key="2">
    <citation type="submission" date="2016-12" db="EMBL/GenBank/DDBJ databases">
        <authorList>
            <person name="Song W.-J."/>
            <person name="Kurnit D.M."/>
        </authorList>
    </citation>
    <scope>NUCLEOTIDE SEQUENCE [LARGE SCALE GENOMIC DNA]</scope>
    <source>
        <strain evidence="8">ATCC 51725</strain>
    </source>
</reference>
<keyword evidence="10" id="KW-1185">Reference proteome</keyword>
<dbReference type="PANTHER" id="PTHR34382">
    <property type="entry name" value="PTS SYSTEM N,N'-DIACETYLCHITOBIOSE-SPECIFIC EIIA COMPONENT"/>
    <property type="match status" value="1"/>
</dbReference>
<feature type="binding site" evidence="6">
    <location>
        <position position="81"/>
    </location>
    <ligand>
        <name>Mg(2+)</name>
        <dbReference type="ChEBI" id="CHEBI:18420"/>
        <note>ligand shared between all trimeric partners</note>
    </ligand>
</feature>
<dbReference type="EMBL" id="UHEN01000001">
    <property type="protein sequence ID" value="SUN07938.1"/>
    <property type="molecule type" value="Genomic_DNA"/>
</dbReference>
<feature type="modified residue" description="Phosphohistidine; by HPr" evidence="7">
    <location>
        <position position="78"/>
    </location>
</feature>
<dbReference type="PIRSF" id="PIRSF000699">
    <property type="entry name" value="PTS_IILac_III"/>
    <property type="match status" value="1"/>
</dbReference>
<dbReference type="SUPFAM" id="SSF46973">
    <property type="entry name" value="Enzyme IIa from lactose specific PTS, IIa-lac"/>
    <property type="match status" value="1"/>
</dbReference>
<dbReference type="AlphaFoldDB" id="A0A1Q8EGC3"/>